<keyword evidence="2" id="KW-1185">Reference proteome</keyword>
<evidence type="ECO:0000313" key="1">
    <source>
        <dbReference type="EMBL" id="MBP2236127.1"/>
    </source>
</evidence>
<dbReference type="EMBL" id="JAGILA010000003">
    <property type="protein sequence ID" value="MBP2236127.1"/>
    <property type="molecule type" value="Genomic_DNA"/>
</dbReference>
<sequence>MMRLNRNGGSAKFAAALIWMKVQWSQAGKEAGAGTSLARSHFACVETAPKSDTKAYIMDNLSVQVGIILAGRAVTFTFDVVPMISQDTLYGFFANFCMLRERRTLPMPEVKLSGPELLAEDSRSLQASPRELGFSLKEDFKCKVD</sequence>
<evidence type="ECO:0000313" key="2">
    <source>
        <dbReference type="Proteomes" id="UP000730739"/>
    </source>
</evidence>
<comment type="caution">
    <text evidence="1">The sequence shown here is derived from an EMBL/GenBank/DDBJ whole genome shotgun (WGS) entry which is preliminary data.</text>
</comment>
<name>A0ABS4QZR0_9HYPH</name>
<dbReference type="RefSeq" id="WP_209602326.1">
    <property type="nucleotide sequence ID" value="NZ_JAGILA010000003.1"/>
</dbReference>
<protein>
    <submittedName>
        <fullName evidence="1">Uncharacterized protein</fullName>
    </submittedName>
</protein>
<dbReference type="Proteomes" id="UP000730739">
    <property type="component" value="Unassembled WGS sequence"/>
</dbReference>
<gene>
    <name evidence="1" type="ORF">J2Z31_002641</name>
</gene>
<reference evidence="1 2" key="1">
    <citation type="submission" date="2021-03" db="EMBL/GenBank/DDBJ databases">
        <title>Genomic Encyclopedia of Type Strains, Phase IV (KMG-IV): sequencing the most valuable type-strain genomes for metagenomic binning, comparative biology and taxonomic classification.</title>
        <authorList>
            <person name="Goeker M."/>
        </authorList>
    </citation>
    <scope>NUCLEOTIDE SEQUENCE [LARGE SCALE GENOMIC DNA]</scope>
    <source>
        <strain evidence="1 2">DSM 13372</strain>
    </source>
</reference>
<proteinExistence type="predicted"/>
<accession>A0ABS4QZR0</accession>
<organism evidence="1 2">
    <name type="scientific">Sinorhizobium kostiense</name>
    <dbReference type="NCBI Taxonomy" id="76747"/>
    <lineage>
        <taxon>Bacteria</taxon>
        <taxon>Pseudomonadati</taxon>
        <taxon>Pseudomonadota</taxon>
        <taxon>Alphaproteobacteria</taxon>
        <taxon>Hyphomicrobiales</taxon>
        <taxon>Rhizobiaceae</taxon>
        <taxon>Sinorhizobium/Ensifer group</taxon>
        <taxon>Sinorhizobium</taxon>
    </lineage>
</organism>